<dbReference type="Pfam" id="PF04114">
    <property type="entry name" value="Gaa1"/>
    <property type="match status" value="1"/>
</dbReference>
<feature type="transmembrane region" description="Helical" evidence="1">
    <location>
        <begin position="37"/>
        <end position="55"/>
    </location>
</feature>
<feature type="transmembrane region" description="Helical" evidence="1">
    <location>
        <begin position="413"/>
        <end position="438"/>
    </location>
</feature>
<keyword evidence="1" id="KW-1133">Transmembrane helix</keyword>
<dbReference type="GO" id="GO:0016255">
    <property type="term" value="P:attachment of GPI anchor to protein"/>
    <property type="evidence" value="ECO:0007669"/>
    <property type="project" value="TreeGrafter"/>
</dbReference>
<keyword evidence="1" id="KW-0812">Transmembrane</keyword>
<gene>
    <name evidence="2" type="ORF">CALCODRAFT_499077</name>
</gene>
<keyword evidence="1" id="KW-0472">Membrane</keyword>
<dbReference type="AlphaFoldDB" id="A0A165ELU7"/>
<proteinExistence type="predicted"/>
<feature type="transmembrane region" description="Helical" evidence="1">
    <location>
        <begin position="568"/>
        <end position="586"/>
    </location>
</feature>
<dbReference type="InParanoid" id="A0A165ELU7"/>
<dbReference type="Proteomes" id="UP000076842">
    <property type="component" value="Unassembled WGS sequence"/>
</dbReference>
<dbReference type="PANTHER" id="PTHR13304">
    <property type="entry name" value="GLYCOSYLPHOSPHATIDYLINOSITOL ANCHOR ATTACHMENT 1 PROTEIN"/>
    <property type="match status" value="1"/>
</dbReference>
<accession>A0A165ELU7</accession>
<dbReference type="STRING" id="1353952.A0A165ELU7"/>
<feature type="transmembrane region" description="Helical" evidence="1">
    <location>
        <begin position="494"/>
        <end position="513"/>
    </location>
</feature>
<keyword evidence="3" id="KW-1185">Reference proteome</keyword>
<organism evidence="2 3">
    <name type="scientific">Calocera cornea HHB12733</name>
    <dbReference type="NCBI Taxonomy" id="1353952"/>
    <lineage>
        <taxon>Eukaryota</taxon>
        <taxon>Fungi</taxon>
        <taxon>Dikarya</taxon>
        <taxon>Basidiomycota</taxon>
        <taxon>Agaricomycotina</taxon>
        <taxon>Dacrymycetes</taxon>
        <taxon>Dacrymycetales</taxon>
        <taxon>Dacrymycetaceae</taxon>
        <taxon>Calocera</taxon>
    </lineage>
</organism>
<name>A0A165ELU7_9BASI</name>
<feature type="transmembrane region" description="Helical" evidence="1">
    <location>
        <begin position="533"/>
        <end position="562"/>
    </location>
</feature>
<feature type="transmembrane region" description="Helical" evidence="1">
    <location>
        <begin position="598"/>
        <end position="620"/>
    </location>
</feature>
<dbReference type="PANTHER" id="PTHR13304:SF0">
    <property type="entry name" value="GLYCOSYLPHOSPHATIDYLINOSITOL ANCHOR ATTACHMENT 1 PROTEIN"/>
    <property type="match status" value="1"/>
</dbReference>
<dbReference type="GO" id="GO:0042765">
    <property type="term" value="C:GPI-anchor transamidase complex"/>
    <property type="evidence" value="ECO:0007669"/>
    <property type="project" value="InterPro"/>
</dbReference>
<dbReference type="EMBL" id="KV424001">
    <property type="protein sequence ID" value="KZT55125.1"/>
    <property type="molecule type" value="Genomic_DNA"/>
</dbReference>
<evidence type="ECO:0000313" key="2">
    <source>
        <dbReference type="EMBL" id="KZT55125.1"/>
    </source>
</evidence>
<evidence type="ECO:0000256" key="1">
    <source>
        <dbReference type="SAM" id="Phobius"/>
    </source>
</evidence>
<evidence type="ECO:0000313" key="3">
    <source>
        <dbReference type="Proteomes" id="UP000076842"/>
    </source>
</evidence>
<dbReference type="InterPro" id="IPR007246">
    <property type="entry name" value="Gaa1"/>
</dbReference>
<reference evidence="2 3" key="1">
    <citation type="journal article" date="2016" name="Mol. Biol. Evol.">
        <title>Comparative Genomics of Early-Diverging Mushroom-Forming Fungi Provides Insights into the Origins of Lignocellulose Decay Capabilities.</title>
        <authorList>
            <person name="Nagy L.G."/>
            <person name="Riley R."/>
            <person name="Tritt A."/>
            <person name="Adam C."/>
            <person name="Daum C."/>
            <person name="Floudas D."/>
            <person name="Sun H."/>
            <person name="Yadav J.S."/>
            <person name="Pangilinan J."/>
            <person name="Larsson K.H."/>
            <person name="Matsuura K."/>
            <person name="Barry K."/>
            <person name="Labutti K."/>
            <person name="Kuo R."/>
            <person name="Ohm R.A."/>
            <person name="Bhattacharya S.S."/>
            <person name="Shirouzu T."/>
            <person name="Yoshinaga Y."/>
            <person name="Martin F.M."/>
            <person name="Grigoriev I.V."/>
            <person name="Hibbett D.S."/>
        </authorList>
    </citation>
    <scope>NUCLEOTIDE SEQUENCE [LARGE SCALE GENOMIC DNA]</scope>
    <source>
        <strain evidence="2 3">HHB12733</strain>
    </source>
</reference>
<protein>
    <submittedName>
        <fullName evidence="2">Gaa1-domain-containing protein</fullName>
    </submittedName>
</protein>
<sequence length="630" mass="69708">MSPLSRLKALFQAPPGDDRHVIRLQRQRRIYTRVGRISPYLQLACYVIGILWIFATPLAELGKSTYVDENALQPGQVNTYWEWAEVHAADRYLEGLEALKNSNATSQEKAGWLKDKFLEMGIPSGTQEYTFATSLEDVHGVNTYAFHSSPRTSGAEAVVVSASWTSLTGDPNLRGVATVLALAGFLRRYTHWAKDLVFVISDGHQDGMQAFLSTYHGFNPSTLSAEPLTLDGGVIWTALAIDYPGHSFSHLGLFFEGLNGRLPNQDLLVCAQIIGRWTGGVPVILHNTVDELRQDLPIPQWVRWTAAVGDWVWKEIVNRRAVKEWEYRAQNMAEQAAWMASGRASGMHGVFHQFRIDAITLFARPSMGPHGFHSLGKLTESLLRTMNNLLERLHASFFFYLLSSPASFLKIGSYLPCSVLIGVGCLIGGLRAYVNLGWERWYSEKLDDTKWIKRPRRLMEGVGTVLSLVCIGAGVYAYADSRLFAPLLAAKSALPLLPVVLILTLLPPFVVLLRPNSASPAPLAPMVKACMLFSLALLITPLSVLNFPLSLFLALLAIPLSLVQPSSGILPFLALESLNPVMLLLLQSGRDAIRIAVWDWQVLGAYALPLACVIWLPLVWIGQAICIIQE</sequence>
<dbReference type="FunCoup" id="A0A165ELU7">
    <property type="interactions" value="247"/>
</dbReference>
<dbReference type="OrthoDB" id="445301at2759"/>
<feature type="transmembrane region" description="Helical" evidence="1">
    <location>
        <begin position="458"/>
        <end position="479"/>
    </location>
</feature>